<protein>
    <submittedName>
        <fullName evidence="2">Uncharacterized protein</fullName>
    </submittedName>
</protein>
<evidence type="ECO:0000313" key="2">
    <source>
        <dbReference type="EMBL" id="SUZ59426.1"/>
    </source>
</evidence>
<proteinExistence type="predicted"/>
<accession>A0A381NXS2</accession>
<feature type="region of interest" description="Disordered" evidence="1">
    <location>
        <begin position="193"/>
        <end position="269"/>
    </location>
</feature>
<feature type="compositionally biased region" description="Acidic residues" evidence="1">
    <location>
        <begin position="195"/>
        <end position="210"/>
    </location>
</feature>
<name>A0A381NXS2_9ZZZZ</name>
<reference evidence="2" key="1">
    <citation type="submission" date="2018-05" db="EMBL/GenBank/DDBJ databases">
        <authorList>
            <person name="Lanie J.A."/>
            <person name="Ng W.-L."/>
            <person name="Kazmierczak K.M."/>
            <person name="Andrzejewski T.M."/>
            <person name="Davidsen T.M."/>
            <person name="Wayne K.J."/>
            <person name="Tettelin H."/>
            <person name="Glass J.I."/>
            <person name="Rusch D."/>
            <person name="Podicherti R."/>
            <person name="Tsui H.-C.T."/>
            <person name="Winkler M.E."/>
        </authorList>
    </citation>
    <scope>NUCLEOTIDE SEQUENCE</scope>
</reference>
<feature type="compositionally biased region" description="Low complexity" evidence="1">
    <location>
        <begin position="211"/>
        <end position="223"/>
    </location>
</feature>
<gene>
    <name evidence="2" type="ORF">METZ01_LOCUS12280</name>
</gene>
<feature type="compositionally biased region" description="Acidic residues" evidence="1">
    <location>
        <begin position="224"/>
        <end position="252"/>
    </location>
</feature>
<organism evidence="2">
    <name type="scientific">marine metagenome</name>
    <dbReference type="NCBI Taxonomy" id="408172"/>
    <lineage>
        <taxon>unclassified sequences</taxon>
        <taxon>metagenomes</taxon>
        <taxon>ecological metagenomes</taxon>
    </lineage>
</organism>
<dbReference type="EMBL" id="UINC01000677">
    <property type="protein sequence ID" value="SUZ59426.1"/>
    <property type="molecule type" value="Genomic_DNA"/>
</dbReference>
<sequence length="370" mass="39990">MLLSNQSLGAQLSYTKGQNVSPGYEGWEQNEDGSFNLLFGYMNRNWLEEVDAPIGPGNMLSPGPADQGQPTHFLPRRNRFIFKVRVPADWGDKEMVWTLTTHGRTEYAYASLRTDYKVDNMVISSETGALGAGSSSPESRMNVPPVVRIVGDRELTARVGQPLTLVAEVTDDDLPRCSNASRCAAARAAARAAADDEAADDEASDDDASPSDDAAADASLSADATDDAAPSDDAVTDDATADDATADEAEEDTGPKLSSSAMRPPSRVTVGKRTGLHLSWFVYRGPESVDLEGANVTFRPLQVKVWEDTRTAMNSPWAPLWSSPDVPEDGMYEVRVTFDQPGTYVLRGRADDGALYHDQDVTVHVTTLLP</sequence>
<dbReference type="AlphaFoldDB" id="A0A381NXS2"/>
<evidence type="ECO:0000256" key="1">
    <source>
        <dbReference type="SAM" id="MobiDB-lite"/>
    </source>
</evidence>